<evidence type="ECO:0000313" key="2">
    <source>
        <dbReference type="EMBL" id="GBM92143.1"/>
    </source>
</evidence>
<protein>
    <submittedName>
        <fullName evidence="2">Uncharacterized protein</fullName>
    </submittedName>
</protein>
<reference evidence="2 3" key="1">
    <citation type="journal article" date="2019" name="Sci. Rep.">
        <title>Orb-weaving spider Araneus ventricosus genome elucidates the spidroin gene catalogue.</title>
        <authorList>
            <person name="Kono N."/>
            <person name="Nakamura H."/>
            <person name="Ohtoshi R."/>
            <person name="Moran D.A.P."/>
            <person name="Shinohara A."/>
            <person name="Yoshida Y."/>
            <person name="Fujiwara M."/>
            <person name="Mori M."/>
            <person name="Tomita M."/>
            <person name="Arakawa K."/>
        </authorList>
    </citation>
    <scope>NUCLEOTIDE SEQUENCE [LARGE SCALE GENOMIC DNA]</scope>
</reference>
<name>A0A4Y2JP43_ARAVE</name>
<comment type="caution">
    <text evidence="2">The sequence shown here is derived from an EMBL/GenBank/DDBJ whole genome shotgun (WGS) entry which is preliminary data.</text>
</comment>
<sequence>MFPVVKSDRGEGTWVLPPQELYRCDMKEYRKSPQRRPQMRSLTDIDSSALWPLFGAPEPEAPNSGSSPPSCSPSNIPFCSLTSKGGAQRSFHSTG</sequence>
<keyword evidence="3" id="KW-1185">Reference proteome</keyword>
<evidence type="ECO:0000256" key="1">
    <source>
        <dbReference type="SAM" id="MobiDB-lite"/>
    </source>
</evidence>
<dbReference type="AlphaFoldDB" id="A0A4Y2JP43"/>
<accession>A0A4Y2JP43</accession>
<proteinExistence type="predicted"/>
<feature type="region of interest" description="Disordered" evidence="1">
    <location>
        <begin position="51"/>
        <end position="95"/>
    </location>
</feature>
<evidence type="ECO:0000313" key="3">
    <source>
        <dbReference type="Proteomes" id="UP000499080"/>
    </source>
</evidence>
<dbReference type="EMBL" id="BGPR01003766">
    <property type="protein sequence ID" value="GBM92143.1"/>
    <property type="molecule type" value="Genomic_DNA"/>
</dbReference>
<gene>
    <name evidence="2" type="ORF">AVEN_104191_1</name>
</gene>
<dbReference type="Proteomes" id="UP000499080">
    <property type="component" value="Unassembled WGS sequence"/>
</dbReference>
<feature type="compositionally biased region" description="Polar residues" evidence="1">
    <location>
        <begin position="81"/>
        <end position="95"/>
    </location>
</feature>
<feature type="compositionally biased region" description="Low complexity" evidence="1">
    <location>
        <begin position="62"/>
        <end position="80"/>
    </location>
</feature>
<organism evidence="2 3">
    <name type="scientific">Araneus ventricosus</name>
    <name type="common">Orbweaver spider</name>
    <name type="synonym">Epeira ventricosa</name>
    <dbReference type="NCBI Taxonomy" id="182803"/>
    <lineage>
        <taxon>Eukaryota</taxon>
        <taxon>Metazoa</taxon>
        <taxon>Ecdysozoa</taxon>
        <taxon>Arthropoda</taxon>
        <taxon>Chelicerata</taxon>
        <taxon>Arachnida</taxon>
        <taxon>Araneae</taxon>
        <taxon>Araneomorphae</taxon>
        <taxon>Entelegynae</taxon>
        <taxon>Araneoidea</taxon>
        <taxon>Araneidae</taxon>
        <taxon>Araneus</taxon>
    </lineage>
</organism>